<protein>
    <submittedName>
        <fullName evidence="2">Uncharacterized protein</fullName>
    </submittedName>
</protein>
<reference evidence="2 3" key="1">
    <citation type="submission" date="2019-04" db="EMBL/GenBank/DDBJ databases">
        <title>High contiguity whole genome sequence and gene annotation resource for two Venturia nashicola isolates.</title>
        <authorList>
            <person name="Prokchorchik M."/>
            <person name="Won K."/>
            <person name="Lee Y."/>
            <person name="Choi E.D."/>
            <person name="Segonzac C."/>
            <person name="Sohn K.H."/>
        </authorList>
    </citation>
    <scope>NUCLEOTIDE SEQUENCE [LARGE SCALE GENOMIC DNA]</scope>
    <source>
        <strain evidence="2 3">PRI2</strain>
    </source>
</reference>
<dbReference type="AlphaFoldDB" id="A0A4Z1P248"/>
<sequence>MKLISSTVIALTALLFGTYVHAEFYCKDAPADCAYGQPTCVFIIIVPTTAQVLEGHSPIAASKMRRSNSVTSTVFSLLELVWPILE</sequence>
<gene>
    <name evidence="2" type="ORF">E6O75_ATG07876</name>
</gene>
<name>A0A4Z1P248_9PEZI</name>
<feature type="chain" id="PRO_5021479169" evidence="1">
    <location>
        <begin position="23"/>
        <end position="86"/>
    </location>
</feature>
<dbReference type="EMBL" id="SNSC02000020">
    <property type="protein sequence ID" value="TID15548.1"/>
    <property type="molecule type" value="Genomic_DNA"/>
</dbReference>
<evidence type="ECO:0000256" key="1">
    <source>
        <dbReference type="SAM" id="SignalP"/>
    </source>
</evidence>
<keyword evidence="1" id="KW-0732">Signal</keyword>
<accession>A0A4Z1P248</accession>
<comment type="caution">
    <text evidence="2">The sequence shown here is derived from an EMBL/GenBank/DDBJ whole genome shotgun (WGS) entry which is preliminary data.</text>
</comment>
<dbReference type="Proteomes" id="UP000298493">
    <property type="component" value="Unassembled WGS sequence"/>
</dbReference>
<feature type="signal peptide" evidence="1">
    <location>
        <begin position="1"/>
        <end position="22"/>
    </location>
</feature>
<keyword evidence="3" id="KW-1185">Reference proteome</keyword>
<evidence type="ECO:0000313" key="3">
    <source>
        <dbReference type="Proteomes" id="UP000298493"/>
    </source>
</evidence>
<proteinExistence type="predicted"/>
<organism evidence="2 3">
    <name type="scientific">Venturia nashicola</name>
    <dbReference type="NCBI Taxonomy" id="86259"/>
    <lineage>
        <taxon>Eukaryota</taxon>
        <taxon>Fungi</taxon>
        <taxon>Dikarya</taxon>
        <taxon>Ascomycota</taxon>
        <taxon>Pezizomycotina</taxon>
        <taxon>Dothideomycetes</taxon>
        <taxon>Pleosporomycetidae</taxon>
        <taxon>Venturiales</taxon>
        <taxon>Venturiaceae</taxon>
        <taxon>Venturia</taxon>
    </lineage>
</organism>
<evidence type="ECO:0000313" key="2">
    <source>
        <dbReference type="EMBL" id="TID15548.1"/>
    </source>
</evidence>